<name>D4XVA0_9BACT</name>
<dbReference type="PANTHER" id="PTHR30195:SF16">
    <property type="entry name" value="TYPE I RESTRICTION ENZYME ENDONUCLEASE SUBUNIT"/>
    <property type="match status" value="1"/>
</dbReference>
<dbReference type="GO" id="GO:0009307">
    <property type="term" value="P:DNA restriction-modification system"/>
    <property type="evidence" value="ECO:0007669"/>
    <property type="project" value="UniProtKB-KW"/>
</dbReference>
<keyword evidence="5" id="KW-0547">Nucleotide-binding</keyword>
<evidence type="ECO:0000256" key="6">
    <source>
        <dbReference type="ARBA" id="ARBA00022747"/>
    </source>
</evidence>
<evidence type="ECO:0000313" key="13">
    <source>
        <dbReference type="Proteomes" id="UP000004757"/>
    </source>
</evidence>
<dbReference type="PANTHER" id="PTHR30195">
    <property type="entry name" value="TYPE I SITE-SPECIFIC DEOXYRIBONUCLEASE PROTEIN SUBUNIT M AND R"/>
    <property type="match status" value="1"/>
</dbReference>
<evidence type="ECO:0000256" key="4">
    <source>
        <dbReference type="ARBA" id="ARBA00022722"/>
    </source>
</evidence>
<evidence type="ECO:0000256" key="5">
    <source>
        <dbReference type="ARBA" id="ARBA00022741"/>
    </source>
</evidence>
<proteinExistence type="inferred from homology"/>
<protein>
    <recommendedName>
        <fullName evidence="3">type I site-specific deoxyribonuclease</fullName>
        <ecNumber evidence="3">3.1.21.3</ecNumber>
    </recommendedName>
</protein>
<dbReference type="Pfam" id="PF04313">
    <property type="entry name" value="HSDR_N"/>
    <property type="match status" value="1"/>
</dbReference>
<comment type="caution">
    <text evidence="12">The sequence shown here is derived from an EMBL/GenBank/DDBJ whole genome shotgun (WGS) entry which is preliminary data.</text>
</comment>
<evidence type="ECO:0000256" key="7">
    <source>
        <dbReference type="ARBA" id="ARBA00022759"/>
    </source>
</evidence>
<feature type="domain" description="Restriction endonuclease type I HsdR N-terminal" evidence="11">
    <location>
        <begin position="29"/>
        <end position="182"/>
    </location>
</feature>
<evidence type="ECO:0000256" key="1">
    <source>
        <dbReference type="ARBA" id="ARBA00000851"/>
    </source>
</evidence>
<evidence type="ECO:0000256" key="8">
    <source>
        <dbReference type="ARBA" id="ARBA00022801"/>
    </source>
</evidence>
<evidence type="ECO:0000256" key="10">
    <source>
        <dbReference type="ARBA" id="ARBA00023125"/>
    </source>
</evidence>
<dbReference type="Gene3D" id="3.90.1570.50">
    <property type="match status" value="2"/>
</dbReference>
<dbReference type="EC" id="3.1.21.3" evidence="3"/>
<sequence length="182" mass="21452">MKKEVTIAEQNEITVIAQFESSKIIETEYQTEIKLEEKFINQLVSQGYIYEKNIKDEKSLLNNCKKQIEKLNNFVFSDDEWEIFKKEYLFNASSFLIGQASNEITNFSLTSLKTHLIQKHHIYTLKRELNNSKINIKIIDKKNIHNNNLQVINQYEVTNNKSNRKNRYDVTILVNGLPLVHI</sequence>
<dbReference type="GO" id="GO:0005524">
    <property type="term" value="F:ATP binding"/>
    <property type="evidence" value="ECO:0007669"/>
    <property type="project" value="UniProtKB-KW"/>
</dbReference>
<evidence type="ECO:0000259" key="11">
    <source>
        <dbReference type="Pfam" id="PF04313"/>
    </source>
</evidence>
<dbReference type="CDD" id="cd22332">
    <property type="entry name" value="HsdR_N"/>
    <property type="match status" value="1"/>
</dbReference>
<evidence type="ECO:0000256" key="2">
    <source>
        <dbReference type="ARBA" id="ARBA00008598"/>
    </source>
</evidence>
<organism evidence="12 13">
    <name type="scientific">Mycoplasmopsis alligatoris A21JP2</name>
    <dbReference type="NCBI Taxonomy" id="747682"/>
    <lineage>
        <taxon>Bacteria</taxon>
        <taxon>Bacillati</taxon>
        <taxon>Mycoplasmatota</taxon>
        <taxon>Mycoplasmoidales</taxon>
        <taxon>Metamycoplasmataceae</taxon>
        <taxon>Mycoplasmopsis</taxon>
    </lineage>
</organism>
<gene>
    <name evidence="12" type="ORF">MALL_0077</name>
</gene>
<dbReference type="AlphaFoldDB" id="D4XVA0"/>
<evidence type="ECO:0000256" key="3">
    <source>
        <dbReference type="ARBA" id="ARBA00012654"/>
    </source>
</evidence>
<keyword evidence="6" id="KW-0680">Restriction system</keyword>
<accession>D4XVA0</accession>
<dbReference type="STRING" id="747682.MALL_0077"/>
<dbReference type="GO" id="GO:0009035">
    <property type="term" value="F:type I site-specific deoxyribonuclease activity"/>
    <property type="evidence" value="ECO:0007669"/>
    <property type="project" value="UniProtKB-EC"/>
</dbReference>
<comment type="similarity">
    <text evidence="2">Belongs to the HsdR family.</text>
</comment>
<keyword evidence="4" id="KW-0540">Nuclease</keyword>
<keyword evidence="7" id="KW-0255">Endonuclease</keyword>
<evidence type="ECO:0000313" key="12">
    <source>
        <dbReference type="EMBL" id="EFF41735.1"/>
    </source>
</evidence>
<evidence type="ECO:0000256" key="9">
    <source>
        <dbReference type="ARBA" id="ARBA00022840"/>
    </source>
</evidence>
<dbReference type="EMBL" id="ADNC01000006">
    <property type="protein sequence ID" value="EFF41735.1"/>
    <property type="molecule type" value="Genomic_DNA"/>
</dbReference>
<dbReference type="InterPro" id="IPR007409">
    <property type="entry name" value="Restrct_endonuc_type1_HsdR_N"/>
</dbReference>
<dbReference type="GO" id="GO:0003677">
    <property type="term" value="F:DNA binding"/>
    <property type="evidence" value="ECO:0007669"/>
    <property type="project" value="UniProtKB-KW"/>
</dbReference>
<keyword evidence="8" id="KW-0378">Hydrolase</keyword>
<dbReference type="eggNOG" id="COG0610">
    <property type="taxonomic scope" value="Bacteria"/>
</dbReference>
<comment type="catalytic activity">
    <reaction evidence="1">
        <text>Endonucleolytic cleavage of DNA to give random double-stranded fragments with terminal 5'-phosphates, ATP is simultaneously hydrolyzed.</text>
        <dbReference type="EC" id="3.1.21.3"/>
    </reaction>
</comment>
<keyword evidence="10" id="KW-0238">DNA-binding</keyword>
<reference evidence="12 13" key="1">
    <citation type="submission" date="2010-03" db="EMBL/GenBank/DDBJ databases">
        <authorList>
            <person name="Glass J.I."/>
            <person name="Benders G.A."/>
            <person name="Durkin A.S."/>
            <person name="Farmerie W.G."/>
            <person name="Hlavinka K."/>
            <person name="Hostetler J."/>
            <person name="Jackson J."/>
            <person name="May M.A."/>
            <person name="Miller R.H."/>
            <person name="Paralanov V."/>
            <person name="Radune D."/>
            <person name="Szczypinski B."/>
            <person name="Brown D.R."/>
        </authorList>
    </citation>
    <scope>NUCLEOTIDE SEQUENCE [LARGE SCALE GENOMIC DNA]</scope>
    <source>
        <strain evidence="12 13">A21JP2</strain>
    </source>
</reference>
<dbReference type="Proteomes" id="UP000004757">
    <property type="component" value="Unassembled WGS sequence"/>
</dbReference>
<dbReference type="InterPro" id="IPR051268">
    <property type="entry name" value="Type-I_R_enzyme_R_subunit"/>
</dbReference>
<keyword evidence="9" id="KW-0067">ATP-binding</keyword>
<keyword evidence="13" id="KW-1185">Reference proteome</keyword>